<dbReference type="HOGENOM" id="CLU_2140366_0_0_14"/>
<protein>
    <submittedName>
        <fullName evidence="1">Uncharacterized protein</fullName>
    </submittedName>
</protein>
<keyword evidence="2" id="KW-1185">Reference proteome</keyword>
<dbReference type="OrthoDB" id="9888637at2"/>
<gene>
    <name evidence="1" type="ORF">BN85407390</name>
</gene>
<proteinExistence type="predicted"/>
<evidence type="ECO:0000313" key="2">
    <source>
        <dbReference type="Proteomes" id="UP000032740"/>
    </source>
</evidence>
<dbReference type="AlphaFoldDB" id="U4KRN2"/>
<reference evidence="1 2" key="1">
    <citation type="journal article" date="2013" name="J. Mol. Microbiol. Biotechnol.">
        <title>Analysis of the Complete Genomes of Acholeplasma brassicae , A. palmae and A. laidlawii and Their Comparison to the Obligate Parasites from ' Candidatus Phytoplasma'.</title>
        <authorList>
            <person name="Kube M."/>
            <person name="Siewert C."/>
            <person name="Migdoll A.M."/>
            <person name="Duduk B."/>
            <person name="Holz S."/>
            <person name="Rabus R."/>
            <person name="Seemuller E."/>
            <person name="Mitrovic J."/>
            <person name="Muller I."/>
            <person name="Buttner C."/>
            <person name="Reinhardt R."/>
        </authorList>
    </citation>
    <scope>NUCLEOTIDE SEQUENCE [LARGE SCALE GENOMIC DNA]</scope>
    <source>
        <strain evidence="1 2">J233</strain>
    </source>
</reference>
<dbReference type="STRING" id="1318466.BN85407390"/>
<organism evidence="1 2">
    <name type="scientific">Alteracholeplasma palmae (strain ATCC 49389 / J233)</name>
    <name type="common">Acholeplasma palmae</name>
    <dbReference type="NCBI Taxonomy" id="1318466"/>
    <lineage>
        <taxon>Bacteria</taxon>
        <taxon>Bacillati</taxon>
        <taxon>Mycoplasmatota</taxon>
        <taxon>Mollicutes</taxon>
        <taxon>Acholeplasmatales</taxon>
        <taxon>Acholeplasmataceae</taxon>
        <taxon>Acholeplasma</taxon>
    </lineage>
</organism>
<accession>U4KRN2</accession>
<dbReference type="EMBL" id="FO681347">
    <property type="protein sequence ID" value="CCV64316.1"/>
    <property type="molecule type" value="Genomic_DNA"/>
</dbReference>
<name>U4KRN2_ALTPJ</name>
<dbReference type="Proteomes" id="UP000032740">
    <property type="component" value="Chromosome"/>
</dbReference>
<dbReference type="RefSeq" id="WP_026658915.1">
    <property type="nucleotide sequence ID" value="NC_022538.1"/>
</dbReference>
<dbReference type="KEGG" id="apal:BN85407390"/>
<sequence length="119" mass="14208">MEICKRNGFCISVSVLSDDAIEFSYYRLGQNVSEEAFYTSAASKYESSITINKENREAFLATLVEQSDYLNKNKFQDREEILNMIRLRFDLVETFDEIKQFLDEHNIHYETKQWVEFYD</sequence>
<evidence type="ECO:0000313" key="1">
    <source>
        <dbReference type="EMBL" id="CCV64316.1"/>
    </source>
</evidence>